<dbReference type="PANTHER" id="PTHR47592:SF29">
    <property type="entry name" value="ZINC FINGER, CCHC-TYPE"/>
    <property type="match status" value="1"/>
</dbReference>
<comment type="caution">
    <text evidence="2">The sequence shown here is derived from an EMBL/GenBank/DDBJ whole genome shotgun (WGS) entry which is preliminary data.</text>
</comment>
<sequence>MEGRDSKMKYALLANVQATQVIKDTHVIMNHVTPKVQQQSSLVSSSFISKMLNPNLDTGIDFILNLNTKSTSMVDVLVTTNDEIPTSSVTTLPPPPIPLIYNVQQTPTSTSTIALSTFLHNLPSFGSLFKFEDRVKALEEDFSKFKQTNLFTEAISSILGIVDKRRAGKEPESSSEPKEKSSKSTVKSKEGSKSHQKSAGKSAQAEEPINSVEDLEEPIHQGNQIIVIKKLTIVEWKNYKHLEWITIHRDDDKLYTFKENYYNRLCLHDIEDMLLVLVQGKLTNLNIEERLALGVSLQMFTRSIVIQRRVEDLQLGVESYQKKLNLTNSDTYKSDLKRKTPYIAYSNPRAENPVKEILLKLNLPDHMSILKDSKVTPTKHEQMIKPYSSLYFIPKFLNTGYLKTEVKIASLVGPANDPWDQRVRSQFIGKDLVSGLLVYELPLSSLRKKYRLSPKNDIPPRDNIMEYLVKISKKAHILELKQRHLKITVLISNTPYPSRNIRCICAYISPKTMKEQAMKHMASKFTTLDKIKGVDFRRCQKKMHFLLSSISVVYVLTTPILDNGGDDPTMEQVRKRAKWDNDDYVYIGLILNGMSDPLFDIYQNVESSKELWDSLEAKYMAEDALNFKHTMKYKKEELTLIELGSHLYIKESFRVQESDKPKSNNVIGPSVVNLVEHNNSFRYNDNKGKRKHHENTRADPNKKAKPTCWKYGKIGHIKRDCKGLNVGNKANSQA</sequence>
<name>A0A699GSN8_TANCI</name>
<feature type="region of interest" description="Disordered" evidence="1">
    <location>
        <begin position="681"/>
        <end position="704"/>
    </location>
</feature>
<evidence type="ECO:0000256" key="1">
    <source>
        <dbReference type="SAM" id="MobiDB-lite"/>
    </source>
</evidence>
<dbReference type="EMBL" id="BKCJ010026153">
    <property type="protein sequence ID" value="GEV52789.1"/>
    <property type="molecule type" value="Genomic_DNA"/>
</dbReference>
<gene>
    <name evidence="2" type="ORF">Tci_124766</name>
</gene>
<dbReference type="AlphaFoldDB" id="A0A699GSN8"/>
<evidence type="ECO:0000313" key="2">
    <source>
        <dbReference type="EMBL" id="GEV52789.1"/>
    </source>
</evidence>
<dbReference type="PANTHER" id="PTHR47592">
    <property type="entry name" value="PBF68 PROTEIN"/>
    <property type="match status" value="1"/>
</dbReference>
<accession>A0A699GSN8</accession>
<organism evidence="2">
    <name type="scientific">Tanacetum cinerariifolium</name>
    <name type="common">Dalmatian daisy</name>
    <name type="synonym">Chrysanthemum cinerariifolium</name>
    <dbReference type="NCBI Taxonomy" id="118510"/>
    <lineage>
        <taxon>Eukaryota</taxon>
        <taxon>Viridiplantae</taxon>
        <taxon>Streptophyta</taxon>
        <taxon>Embryophyta</taxon>
        <taxon>Tracheophyta</taxon>
        <taxon>Spermatophyta</taxon>
        <taxon>Magnoliopsida</taxon>
        <taxon>eudicotyledons</taxon>
        <taxon>Gunneridae</taxon>
        <taxon>Pentapetalae</taxon>
        <taxon>asterids</taxon>
        <taxon>campanulids</taxon>
        <taxon>Asterales</taxon>
        <taxon>Asteraceae</taxon>
        <taxon>Asteroideae</taxon>
        <taxon>Anthemideae</taxon>
        <taxon>Anthemidinae</taxon>
        <taxon>Tanacetum</taxon>
    </lineage>
</organism>
<proteinExistence type="predicted"/>
<reference evidence="2" key="1">
    <citation type="journal article" date="2019" name="Sci. Rep.">
        <title>Draft genome of Tanacetum cinerariifolium, the natural source of mosquito coil.</title>
        <authorList>
            <person name="Yamashiro T."/>
            <person name="Shiraishi A."/>
            <person name="Satake H."/>
            <person name="Nakayama K."/>
        </authorList>
    </citation>
    <scope>NUCLEOTIDE SEQUENCE</scope>
</reference>
<feature type="compositionally biased region" description="Basic and acidic residues" evidence="1">
    <location>
        <begin position="166"/>
        <end position="193"/>
    </location>
</feature>
<protein>
    <submittedName>
        <fullName evidence="2">Zinc finger, CCHC-type</fullName>
    </submittedName>
</protein>
<feature type="region of interest" description="Disordered" evidence="1">
    <location>
        <begin position="166"/>
        <end position="209"/>
    </location>
</feature>